<sequence>MLVFSWICQLDDPAVTFLVLRTNPPLNTNPLRRPVQRPGERHSDPGSPQKLALTVSNVWAPNCGTAGPACSRRLAGPFLMSRHLVRGSSGSEKVSARYVSEQALVSMRLLFQGVSIVVSERFGGMMWGVRTRHAGMKPMLGIRWAACATRECFLPFGIWQR</sequence>
<gene>
    <name evidence="2" type="ORF">BS50DRAFT_411606</name>
</gene>
<evidence type="ECO:0000256" key="1">
    <source>
        <dbReference type="SAM" id="MobiDB-lite"/>
    </source>
</evidence>
<feature type="region of interest" description="Disordered" evidence="1">
    <location>
        <begin position="28"/>
        <end position="48"/>
    </location>
</feature>
<organism evidence="2 3">
    <name type="scientific">Corynespora cassiicola Philippines</name>
    <dbReference type="NCBI Taxonomy" id="1448308"/>
    <lineage>
        <taxon>Eukaryota</taxon>
        <taxon>Fungi</taxon>
        <taxon>Dikarya</taxon>
        <taxon>Ascomycota</taxon>
        <taxon>Pezizomycotina</taxon>
        <taxon>Dothideomycetes</taxon>
        <taxon>Pleosporomycetidae</taxon>
        <taxon>Pleosporales</taxon>
        <taxon>Corynesporascaceae</taxon>
        <taxon>Corynespora</taxon>
    </lineage>
</organism>
<protein>
    <submittedName>
        <fullName evidence="2">Uncharacterized protein</fullName>
    </submittedName>
</protein>
<reference evidence="2 3" key="1">
    <citation type="journal article" date="2018" name="Front. Microbiol.">
        <title>Genome-Wide Analysis of Corynespora cassiicola Leaf Fall Disease Putative Effectors.</title>
        <authorList>
            <person name="Lopez D."/>
            <person name="Ribeiro S."/>
            <person name="Label P."/>
            <person name="Fumanal B."/>
            <person name="Venisse J.S."/>
            <person name="Kohler A."/>
            <person name="de Oliveira R.R."/>
            <person name="Labutti K."/>
            <person name="Lipzen A."/>
            <person name="Lail K."/>
            <person name="Bauer D."/>
            <person name="Ohm R.A."/>
            <person name="Barry K.W."/>
            <person name="Spatafora J."/>
            <person name="Grigoriev I.V."/>
            <person name="Martin F.M."/>
            <person name="Pujade-Renaud V."/>
        </authorList>
    </citation>
    <scope>NUCLEOTIDE SEQUENCE [LARGE SCALE GENOMIC DNA]</scope>
    <source>
        <strain evidence="2 3">Philippines</strain>
    </source>
</reference>
<keyword evidence="3" id="KW-1185">Reference proteome</keyword>
<name>A0A2T2NLQ6_CORCC</name>
<dbReference type="EMBL" id="KZ678136">
    <property type="protein sequence ID" value="PSN66289.1"/>
    <property type="molecule type" value="Genomic_DNA"/>
</dbReference>
<dbReference type="Proteomes" id="UP000240883">
    <property type="component" value="Unassembled WGS sequence"/>
</dbReference>
<evidence type="ECO:0000313" key="2">
    <source>
        <dbReference type="EMBL" id="PSN66289.1"/>
    </source>
</evidence>
<dbReference type="AlphaFoldDB" id="A0A2T2NLQ6"/>
<proteinExistence type="predicted"/>
<evidence type="ECO:0000313" key="3">
    <source>
        <dbReference type="Proteomes" id="UP000240883"/>
    </source>
</evidence>
<accession>A0A2T2NLQ6</accession>